<feature type="domain" description="UBC core" evidence="1">
    <location>
        <begin position="34"/>
        <end position="181"/>
    </location>
</feature>
<dbReference type="PANTHER" id="PTHR24068">
    <property type="entry name" value="UBIQUITIN-CONJUGATING ENZYME E2"/>
    <property type="match status" value="1"/>
</dbReference>
<keyword evidence="3" id="KW-1185">Reference proteome</keyword>
<dbReference type="Pfam" id="PF00179">
    <property type="entry name" value="UQ_con"/>
    <property type="match status" value="1"/>
</dbReference>
<organism evidence="2 3">
    <name type="scientific">Oryza meyeriana var. granulata</name>
    <dbReference type="NCBI Taxonomy" id="110450"/>
    <lineage>
        <taxon>Eukaryota</taxon>
        <taxon>Viridiplantae</taxon>
        <taxon>Streptophyta</taxon>
        <taxon>Embryophyta</taxon>
        <taxon>Tracheophyta</taxon>
        <taxon>Spermatophyta</taxon>
        <taxon>Magnoliopsida</taxon>
        <taxon>Liliopsida</taxon>
        <taxon>Poales</taxon>
        <taxon>Poaceae</taxon>
        <taxon>BOP clade</taxon>
        <taxon>Oryzoideae</taxon>
        <taxon>Oryzeae</taxon>
        <taxon>Oryzinae</taxon>
        <taxon>Oryza</taxon>
        <taxon>Oryza meyeriana</taxon>
    </lineage>
</organism>
<dbReference type="AlphaFoldDB" id="A0A6G1FFM6"/>
<comment type="caution">
    <text evidence="2">The sequence shown here is derived from an EMBL/GenBank/DDBJ whole genome shotgun (WGS) entry which is preliminary data.</text>
</comment>
<gene>
    <name evidence="2" type="ORF">E2562_035078</name>
</gene>
<accession>A0A6G1FFM6</accession>
<dbReference type="OrthoDB" id="9978460at2759"/>
<name>A0A6G1FFM6_9ORYZ</name>
<sequence>MGSEPPAAAPQPKRSTAAAAIARRLAGEETDAARARRRIARELWEFWLDPPPYCRPGATPVTDHFHFEVVIDGPAGTPYAGGTFPVDVWFPGDYPFRPPKLFFKTKVYHPNIDGKGRMALDVLRDYWSPAFTINTLLLAFVSVLFDPLLDHPVNLDIAQQYKYEYELYEKKAMASTQKYSSKPIVSHYPPYAVIGSTPPAVPHIPATAARRKAAASSASGSVSSSRCNGLRAKDKSIWRRTVRFVQGWSPPVYFTGTS</sequence>
<dbReference type="PROSITE" id="PS50127">
    <property type="entry name" value="UBC_2"/>
    <property type="match status" value="1"/>
</dbReference>
<dbReference type="InterPro" id="IPR000608">
    <property type="entry name" value="UBC"/>
</dbReference>
<evidence type="ECO:0000313" key="2">
    <source>
        <dbReference type="EMBL" id="KAF0935624.1"/>
    </source>
</evidence>
<dbReference type="SMART" id="SM00212">
    <property type="entry name" value="UBCc"/>
    <property type="match status" value="1"/>
</dbReference>
<dbReference type="Proteomes" id="UP000479710">
    <property type="component" value="Unassembled WGS sequence"/>
</dbReference>
<proteinExistence type="predicted"/>
<dbReference type="FunFam" id="3.10.110.10:FF:000102">
    <property type="entry name" value="Os02g0721100 protein"/>
    <property type="match status" value="1"/>
</dbReference>
<protein>
    <recommendedName>
        <fullName evidence="1">UBC core domain-containing protein</fullName>
    </recommendedName>
</protein>
<dbReference type="EMBL" id="SPHZ02000001">
    <property type="protein sequence ID" value="KAF0935624.1"/>
    <property type="molecule type" value="Genomic_DNA"/>
</dbReference>
<dbReference type="InterPro" id="IPR016135">
    <property type="entry name" value="UBQ-conjugating_enzyme/RWD"/>
</dbReference>
<dbReference type="EMBL" id="SPHZ02000001">
    <property type="protein sequence ID" value="KAF0935623.1"/>
    <property type="molecule type" value="Genomic_DNA"/>
</dbReference>
<reference evidence="2 3" key="1">
    <citation type="submission" date="2019-11" db="EMBL/GenBank/DDBJ databases">
        <title>Whole genome sequence of Oryza granulata.</title>
        <authorList>
            <person name="Li W."/>
        </authorList>
    </citation>
    <scope>NUCLEOTIDE SEQUENCE [LARGE SCALE GENOMIC DNA]</scope>
    <source>
        <strain evidence="3">cv. Menghai</strain>
        <tissue evidence="2">Leaf</tissue>
    </source>
</reference>
<dbReference type="Gene3D" id="3.10.110.10">
    <property type="entry name" value="Ubiquitin Conjugating Enzyme"/>
    <property type="match status" value="1"/>
</dbReference>
<evidence type="ECO:0000259" key="1">
    <source>
        <dbReference type="PROSITE" id="PS50127"/>
    </source>
</evidence>
<dbReference type="SUPFAM" id="SSF54495">
    <property type="entry name" value="UBC-like"/>
    <property type="match status" value="1"/>
</dbReference>
<evidence type="ECO:0000313" key="3">
    <source>
        <dbReference type="Proteomes" id="UP000479710"/>
    </source>
</evidence>